<proteinExistence type="predicted"/>
<protein>
    <submittedName>
        <fullName evidence="1">Uncharacterized protein</fullName>
    </submittedName>
</protein>
<accession>A0A0B6YSE4</accession>
<dbReference type="EMBL" id="HACG01011841">
    <property type="protein sequence ID" value="CEK58706.1"/>
    <property type="molecule type" value="Transcribed_RNA"/>
</dbReference>
<dbReference type="AlphaFoldDB" id="A0A0B6YSE4"/>
<gene>
    <name evidence="1" type="primary">ORF33940</name>
</gene>
<reference evidence="1" key="1">
    <citation type="submission" date="2014-12" db="EMBL/GenBank/DDBJ databases">
        <title>Insight into the proteome of Arion vulgaris.</title>
        <authorList>
            <person name="Aradska J."/>
            <person name="Bulat T."/>
            <person name="Smidak R."/>
            <person name="Sarate P."/>
            <person name="Gangsoo J."/>
            <person name="Sialana F."/>
            <person name="Bilban M."/>
            <person name="Lubec G."/>
        </authorList>
    </citation>
    <scope>NUCLEOTIDE SEQUENCE</scope>
    <source>
        <tissue evidence="1">Skin</tissue>
    </source>
</reference>
<feature type="non-terminal residue" evidence="1">
    <location>
        <position position="1"/>
    </location>
</feature>
<evidence type="ECO:0000313" key="1">
    <source>
        <dbReference type="EMBL" id="CEK58706.1"/>
    </source>
</evidence>
<name>A0A0B6YSE4_9EUPU</name>
<sequence length="77" mass="8800">IFICKKEIGARMVTQLKCNVDVTINHVHVVFISGNILLPLRNNQCNFDGCVLHEVSVVHSCIRLVLRGSERQRERET</sequence>
<organism evidence="1">
    <name type="scientific">Arion vulgaris</name>
    <dbReference type="NCBI Taxonomy" id="1028688"/>
    <lineage>
        <taxon>Eukaryota</taxon>
        <taxon>Metazoa</taxon>
        <taxon>Spiralia</taxon>
        <taxon>Lophotrochozoa</taxon>
        <taxon>Mollusca</taxon>
        <taxon>Gastropoda</taxon>
        <taxon>Heterobranchia</taxon>
        <taxon>Euthyneura</taxon>
        <taxon>Panpulmonata</taxon>
        <taxon>Eupulmonata</taxon>
        <taxon>Stylommatophora</taxon>
        <taxon>Helicina</taxon>
        <taxon>Arionoidea</taxon>
        <taxon>Arionidae</taxon>
        <taxon>Arion</taxon>
    </lineage>
</organism>